<organism evidence="1 2">
    <name type="scientific">Rhynocoris fuscipes</name>
    <dbReference type="NCBI Taxonomy" id="488301"/>
    <lineage>
        <taxon>Eukaryota</taxon>
        <taxon>Metazoa</taxon>
        <taxon>Ecdysozoa</taxon>
        <taxon>Arthropoda</taxon>
        <taxon>Hexapoda</taxon>
        <taxon>Insecta</taxon>
        <taxon>Pterygota</taxon>
        <taxon>Neoptera</taxon>
        <taxon>Paraneoptera</taxon>
        <taxon>Hemiptera</taxon>
        <taxon>Heteroptera</taxon>
        <taxon>Panheteroptera</taxon>
        <taxon>Cimicomorpha</taxon>
        <taxon>Reduviidae</taxon>
        <taxon>Harpactorinae</taxon>
        <taxon>Harpactorini</taxon>
        <taxon>Rhynocoris</taxon>
    </lineage>
</organism>
<dbReference type="EMBL" id="JAPXFL010000004">
    <property type="protein sequence ID" value="KAK9507804.1"/>
    <property type="molecule type" value="Genomic_DNA"/>
</dbReference>
<comment type="caution">
    <text evidence="1">The sequence shown here is derived from an EMBL/GenBank/DDBJ whole genome shotgun (WGS) entry which is preliminary data.</text>
</comment>
<gene>
    <name evidence="1" type="ORF">O3M35_007578</name>
</gene>
<dbReference type="AlphaFoldDB" id="A0AAW1DH50"/>
<proteinExistence type="predicted"/>
<accession>A0AAW1DH50</accession>
<sequence length="91" mass="10267">MINYQSYNITRIKEINFSFTSAHSLNFCCGRPGCHFPDNPDHGDEVASSEINAAIKVNIPYNNNRKLNAIYLRKNSQVCNKFAEVNGGELE</sequence>
<reference evidence="1 2" key="1">
    <citation type="submission" date="2022-12" db="EMBL/GenBank/DDBJ databases">
        <title>Chromosome-level genome assembly of true bugs.</title>
        <authorList>
            <person name="Ma L."/>
            <person name="Li H."/>
        </authorList>
    </citation>
    <scope>NUCLEOTIDE SEQUENCE [LARGE SCALE GENOMIC DNA]</scope>
    <source>
        <strain evidence="1">Lab_2022b</strain>
    </source>
</reference>
<protein>
    <submittedName>
        <fullName evidence="1">Uncharacterized protein</fullName>
    </submittedName>
</protein>
<name>A0AAW1DH50_9HEMI</name>
<evidence type="ECO:0000313" key="2">
    <source>
        <dbReference type="Proteomes" id="UP001461498"/>
    </source>
</evidence>
<evidence type="ECO:0000313" key="1">
    <source>
        <dbReference type="EMBL" id="KAK9507804.1"/>
    </source>
</evidence>
<keyword evidence="2" id="KW-1185">Reference proteome</keyword>
<dbReference type="Proteomes" id="UP001461498">
    <property type="component" value="Unassembled WGS sequence"/>
</dbReference>